<dbReference type="Pfam" id="PF00153">
    <property type="entry name" value="Mito_carr"/>
    <property type="match status" value="3"/>
</dbReference>
<keyword evidence="4 10" id="KW-0677">Repeat</keyword>
<proteinExistence type="inferred from homology"/>
<comment type="function">
    <text evidence="10">Mitochondrial glycine transporter that imports glycine into the mitochondrial matrix. Plays an important role in providing glycine for the first enzymatic step in heme biosynthesis, the condensation of glycine with succinyl-CoA to produce 5-aminolevulinate (ALA) in the miochondrial matrix.</text>
</comment>
<protein>
    <recommendedName>
        <fullName evidence="10">Mitochondrial glycine transporter</fullName>
    </recommendedName>
    <alternativeName>
        <fullName evidence="10">Solute carrier family 25 member 38 homolog</fullName>
    </alternativeName>
</protein>
<dbReference type="PANTHER" id="PTHR46181:SF3">
    <property type="entry name" value="MITOCHONDRIAL GLYCINE TRANSPORTER"/>
    <property type="match status" value="1"/>
</dbReference>
<dbReference type="PROSITE" id="PS50920">
    <property type="entry name" value="SOLCAR"/>
    <property type="match status" value="3"/>
</dbReference>
<dbReference type="Gene3D" id="1.50.40.10">
    <property type="entry name" value="Mitochondrial carrier domain"/>
    <property type="match status" value="1"/>
</dbReference>
<organism evidence="13 14">
    <name type="scientific">Discina gigas</name>
    <dbReference type="NCBI Taxonomy" id="1032678"/>
    <lineage>
        <taxon>Eukaryota</taxon>
        <taxon>Fungi</taxon>
        <taxon>Dikarya</taxon>
        <taxon>Ascomycota</taxon>
        <taxon>Pezizomycotina</taxon>
        <taxon>Pezizomycetes</taxon>
        <taxon>Pezizales</taxon>
        <taxon>Discinaceae</taxon>
        <taxon>Discina</taxon>
    </lineage>
</organism>
<dbReference type="InterPro" id="IPR023395">
    <property type="entry name" value="MCP_dom_sf"/>
</dbReference>
<keyword evidence="6 10" id="KW-1133">Transmembrane helix</keyword>
<evidence type="ECO:0000256" key="1">
    <source>
        <dbReference type="ARBA" id="ARBA00004448"/>
    </source>
</evidence>
<dbReference type="Proteomes" id="UP001447188">
    <property type="component" value="Unassembled WGS sequence"/>
</dbReference>
<dbReference type="HAMAP" id="MF_03064">
    <property type="entry name" value="SLC25A38"/>
    <property type="match status" value="1"/>
</dbReference>
<dbReference type="PRINTS" id="PR00926">
    <property type="entry name" value="MITOCARRIER"/>
</dbReference>
<evidence type="ECO:0000256" key="6">
    <source>
        <dbReference type="ARBA" id="ARBA00022989"/>
    </source>
</evidence>
<dbReference type="InterPro" id="IPR030847">
    <property type="entry name" value="Hem25/SLC25A38"/>
</dbReference>
<evidence type="ECO:0000256" key="7">
    <source>
        <dbReference type="ARBA" id="ARBA00023128"/>
    </source>
</evidence>
<comment type="catalytic activity">
    <reaction evidence="9 10">
        <text>glycine(in) = glycine(out)</text>
        <dbReference type="Rhea" id="RHEA:70715"/>
        <dbReference type="ChEBI" id="CHEBI:57305"/>
    </reaction>
</comment>
<name>A0ABR3GVK2_9PEZI</name>
<comment type="similarity">
    <text evidence="10">Belongs to the mitochondrial carrier (TC 2.A.29) family. SLC25A38 subfamily.</text>
</comment>
<feature type="compositionally biased region" description="Polar residues" evidence="12">
    <location>
        <begin position="1"/>
        <end position="10"/>
    </location>
</feature>
<evidence type="ECO:0000256" key="10">
    <source>
        <dbReference type="HAMAP-Rule" id="MF_03064"/>
    </source>
</evidence>
<gene>
    <name evidence="13" type="ORF">Q9L58_001071</name>
</gene>
<feature type="repeat" description="Solcar" evidence="11">
    <location>
        <begin position="149"/>
        <end position="233"/>
    </location>
</feature>
<dbReference type="SUPFAM" id="SSF103506">
    <property type="entry name" value="Mitochondrial carrier"/>
    <property type="match status" value="1"/>
</dbReference>
<evidence type="ECO:0000256" key="11">
    <source>
        <dbReference type="PROSITE-ProRule" id="PRU00282"/>
    </source>
</evidence>
<reference evidence="13 14" key="1">
    <citation type="submission" date="2024-02" db="EMBL/GenBank/DDBJ databases">
        <title>Discinaceae phylogenomics.</title>
        <authorList>
            <person name="Dirks A.C."/>
            <person name="James T.Y."/>
        </authorList>
    </citation>
    <scope>NUCLEOTIDE SEQUENCE [LARGE SCALE GENOMIC DNA]</scope>
    <source>
        <strain evidence="13 14">ACD0624</strain>
    </source>
</reference>
<dbReference type="InterPro" id="IPR018108">
    <property type="entry name" value="MCP_transmembrane"/>
</dbReference>
<feature type="repeat" description="Solcar" evidence="11">
    <location>
        <begin position="26"/>
        <end position="114"/>
    </location>
</feature>
<dbReference type="InterPro" id="IPR002067">
    <property type="entry name" value="MCP"/>
</dbReference>
<sequence length="335" mass="35461">MASTSFTPSESPVPHARPLPATQRKPYTKSHFLSGGASGVLSAVLLQPADLLKTRIQQAPPSGSATATLVDTVRTLARSPTPIRALWRGTVPSALRTGVGSALYFSALNTVRSSIAKRTPRAISPSGGGGGILPPTATITTSSSALPVLSPLANLLTGSATRAAVGYVMMPITIIKVRYESSLYTYTSMVQATRDIVRVEGVRGFFSGWGATAIRDAPYAGLYVLFYEHSKKTLSRLYATGRKMDATMAAAINTVSGAGAGALATAITNPFDTLKTRIQVDPGRYRNLWQAARIVVMEDSGRFKGRALFDGLGLRIARKAVSSAVVWGIYEGLVR</sequence>
<comment type="caution">
    <text evidence="13">The sequence shown here is derived from an EMBL/GenBank/DDBJ whole genome shotgun (WGS) entry which is preliminary data.</text>
</comment>
<evidence type="ECO:0000256" key="8">
    <source>
        <dbReference type="ARBA" id="ARBA00023136"/>
    </source>
</evidence>
<keyword evidence="3 10" id="KW-0812">Transmembrane</keyword>
<evidence type="ECO:0000256" key="12">
    <source>
        <dbReference type="SAM" id="MobiDB-lite"/>
    </source>
</evidence>
<accession>A0ABR3GVK2</accession>
<evidence type="ECO:0000256" key="3">
    <source>
        <dbReference type="ARBA" id="ARBA00022692"/>
    </source>
</evidence>
<dbReference type="EMBL" id="JBBBZM010000007">
    <property type="protein sequence ID" value="KAL0639979.1"/>
    <property type="molecule type" value="Genomic_DNA"/>
</dbReference>
<evidence type="ECO:0000313" key="13">
    <source>
        <dbReference type="EMBL" id="KAL0639979.1"/>
    </source>
</evidence>
<evidence type="ECO:0000256" key="2">
    <source>
        <dbReference type="ARBA" id="ARBA00022448"/>
    </source>
</evidence>
<keyword evidence="5 10" id="KW-0999">Mitochondrion inner membrane</keyword>
<keyword evidence="14" id="KW-1185">Reference proteome</keyword>
<evidence type="ECO:0000256" key="9">
    <source>
        <dbReference type="ARBA" id="ARBA00034060"/>
    </source>
</evidence>
<evidence type="ECO:0000256" key="4">
    <source>
        <dbReference type="ARBA" id="ARBA00022737"/>
    </source>
</evidence>
<keyword evidence="7 10" id="KW-0496">Mitochondrion</keyword>
<evidence type="ECO:0000313" key="14">
    <source>
        <dbReference type="Proteomes" id="UP001447188"/>
    </source>
</evidence>
<comment type="subcellular location">
    <subcellularLocation>
        <location evidence="1 10">Mitochondrion inner membrane</location>
        <topology evidence="1 10">Multi-pass membrane protein</topology>
    </subcellularLocation>
</comment>
<feature type="repeat" description="Solcar" evidence="11">
    <location>
        <begin position="248"/>
        <end position="335"/>
    </location>
</feature>
<dbReference type="PANTHER" id="PTHR46181">
    <property type="entry name" value="MITOCHONDRIAL GLYCINE TRANSPORTER"/>
    <property type="match status" value="1"/>
</dbReference>
<keyword evidence="8 10" id="KW-0472">Membrane</keyword>
<keyword evidence="2 10" id="KW-0813">Transport</keyword>
<evidence type="ECO:0000256" key="5">
    <source>
        <dbReference type="ARBA" id="ARBA00022792"/>
    </source>
</evidence>
<feature type="region of interest" description="Disordered" evidence="12">
    <location>
        <begin position="1"/>
        <end position="30"/>
    </location>
</feature>